<sequence>MFEKFLRGLLAPSPAPLPETEARLALTALLVRVARADHHYSEPEVDRIDRVLMQRYGLSPFEAAKLRVEAETLESEAPDTVRFTRALKEAVPIEERTALMQALWSVALADGDRASEEEQLLRMVARLLGLTDPENALARQRAARGAE</sequence>
<dbReference type="AlphaFoldDB" id="A0A4S3MQ29"/>
<keyword evidence="3" id="KW-1185">Reference proteome</keyword>
<organism evidence="2 3">
    <name type="scientific">Aliigemmobacter aestuarii</name>
    <dbReference type="NCBI Taxonomy" id="1445661"/>
    <lineage>
        <taxon>Bacteria</taxon>
        <taxon>Pseudomonadati</taxon>
        <taxon>Pseudomonadota</taxon>
        <taxon>Alphaproteobacteria</taxon>
        <taxon>Rhodobacterales</taxon>
        <taxon>Paracoccaceae</taxon>
        <taxon>Aliigemmobacter</taxon>
    </lineage>
</organism>
<name>A0A4S3MQ29_9RHOB</name>
<accession>A0A4S3MQ29</accession>
<dbReference type="CDD" id="cd07313">
    <property type="entry name" value="terB_like_2"/>
    <property type="match status" value="1"/>
</dbReference>
<comment type="caution">
    <text evidence="2">The sequence shown here is derived from an EMBL/GenBank/DDBJ whole genome shotgun (WGS) entry which is preliminary data.</text>
</comment>
<dbReference type="RefSeq" id="WP_136392987.1">
    <property type="nucleotide sequence ID" value="NZ_SSND01000001.1"/>
</dbReference>
<dbReference type="SUPFAM" id="SSF158682">
    <property type="entry name" value="TerB-like"/>
    <property type="match status" value="1"/>
</dbReference>
<proteinExistence type="predicted"/>
<dbReference type="InterPro" id="IPR007791">
    <property type="entry name" value="DjlA_N"/>
</dbReference>
<reference evidence="2 3" key="1">
    <citation type="submission" date="2019-04" db="EMBL/GenBank/DDBJ databases">
        <title>Draft genome sequence of Gemmobacter aestuarii sp. nov.</title>
        <authorList>
            <person name="Hameed A."/>
            <person name="Lin S.-Y."/>
            <person name="Shahina M."/>
            <person name="Lai W.-A."/>
            <person name="Young C.-C."/>
        </authorList>
    </citation>
    <scope>NUCLEOTIDE SEQUENCE [LARGE SCALE GENOMIC DNA]</scope>
    <source>
        <strain evidence="2 3">CC-PW-75</strain>
    </source>
</reference>
<protein>
    <submittedName>
        <fullName evidence="2">TerB family tellurite resistance protein</fullName>
    </submittedName>
</protein>
<dbReference type="OrthoDB" id="5402150at2"/>
<dbReference type="Proteomes" id="UP000309450">
    <property type="component" value="Unassembled WGS sequence"/>
</dbReference>
<evidence type="ECO:0000259" key="1">
    <source>
        <dbReference type="Pfam" id="PF05099"/>
    </source>
</evidence>
<evidence type="ECO:0000313" key="3">
    <source>
        <dbReference type="Proteomes" id="UP000309450"/>
    </source>
</evidence>
<dbReference type="EMBL" id="SSND01000001">
    <property type="protein sequence ID" value="THD84606.1"/>
    <property type="molecule type" value="Genomic_DNA"/>
</dbReference>
<dbReference type="Gene3D" id="1.10.3680.10">
    <property type="entry name" value="TerB-like"/>
    <property type="match status" value="1"/>
</dbReference>
<evidence type="ECO:0000313" key="2">
    <source>
        <dbReference type="EMBL" id="THD84606.1"/>
    </source>
</evidence>
<dbReference type="InterPro" id="IPR029024">
    <property type="entry name" value="TerB-like"/>
</dbReference>
<dbReference type="Pfam" id="PF05099">
    <property type="entry name" value="TerB"/>
    <property type="match status" value="1"/>
</dbReference>
<gene>
    <name evidence="2" type="ORF">E7811_02385</name>
</gene>
<feature type="domain" description="Co-chaperone DjlA N-terminal" evidence="1">
    <location>
        <begin position="23"/>
        <end position="140"/>
    </location>
</feature>